<organism evidence="2 3">
    <name type="scientific">Solanum commersonii</name>
    <name type="common">Commerson's wild potato</name>
    <name type="synonym">Commerson's nightshade</name>
    <dbReference type="NCBI Taxonomy" id="4109"/>
    <lineage>
        <taxon>Eukaryota</taxon>
        <taxon>Viridiplantae</taxon>
        <taxon>Streptophyta</taxon>
        <taxon>Embryophyta</taxon>
        <taxon>Tracheophyta</taxon>
        <taxon>Spermatophyta</taxon>
        <taxon>Magnoliopsida</taxon>
        <taxon>eudicotyledons</taxon>
        <taxon>Gunneridae</taxon>
        <taxon>Pentapetalae</taxon>
        <taxon>asterids</taxon>
        <taxon>lamiids</taxon>
        <taxon>Solanales</taxon>
        <taxon>Solanaceae</taxon>
        <taxon>Solanoideae</taxon>
        <taxon>Solaneae</taxon>
        <taxon>Solanum</taxon>
    </lineage>
</organism>
<dbReference type="EMBL" id="JACXVP010000005">
    <property type="protein sequence ID" value="KAG5605289.1"/>
    <property type="molecule type" value="Genomic_DNA"/>
</dbReference>
<evidence type="ECO:0000313" key="2">
    <source>
        <dbReference type="EMBL" id="KAG5605289.1"/>
    </source>
</evidence>
<dbReference type="InterPro" id="IPR046796">
    <property type="entry name" value="Transposase_32_dom"/>
</dbReference>
<keyword evidence="3" id="KW-1185">Reference proteome</keyword>
<name>A0A9J5YXH1_SOLCO</name>
<protein>
    <recommendedName>
        <fullName evidence="1">Putative plant transposon protein domain-containing protein</fullName>
    </recommendedName>
</protein>
<gene>
    <name evidence="2" type="ORF">H5410_026781</name>
</gene>
<sequence>MSRSGYFFPSSSPFGGSKHASRNLVMGEVIEIEEYVLEILCESYAENDIGKSEYRVICEVVLDSRCGVTMSSTQRSGKAVASSSRKRVRTGTTIPPALAVPRGQTQRYKAKAFTSEGKKWYKSHMEAKFFLDVTLDDVHLEREATYGFHLSRSSECNVSVVREFYSNWKPNARSHFVTVQGVEVSLTPSTINQILGTVDAPFDVLTGINISPPYQQIRHSLCGAHYHQSYPYAHINREARVWLKIVMNCLIPGLHFTEVMRDRVCLVYALMKDLPINIGAVLKSSMRKARVHRGRRYTFGGLITNLCKRAGVPEESVDYMAPLFTTPLDVTKTKGPENMHGPTLTTTKRNMRDDMITMLMFGLEMLRHRNGCRASNDVPTDKDKWRTMFYSESDSDADEGDLLALEGIGGDADMDE</sequence>
<accession>A0A9J5YXH1</accession>
<dbReference type="Proteomes" id="UP000824120">
    <property type="component" value="Chromosome 5"/>
</dbReference>
<dbReference type="Pfam" id="PF20167">
    <property type="entry name" value="Transposase_32"/>
    <property type="match status" value="1"/>
</dbReference>
<feature type="domain" description="Putative plant transposon protein" evidence="1">
    <location>
        <begin position="150"/>
        <end position="313"/>
    </location>
</feature>
<dbReference type="AlphaFoldDB" id="A0A9J5YXH1"/>
<reference evidence="2 3" key="1">
    <citation type="submission" date="2020-09" db="EMBL/GenBank/DDBJ databases">
        <title>De no assembly of potato wild relative species, Solanum commersonii.</title>
        <authorList>
            <person name="Cho K."/>
        </authorList>
    </citation>
    <scope>NUCLEOTIDE SEQUENCE [LARGE SCALE GENOMIC DNA]</scope>
    <source>
        <strain evidence="2">LZ3.2</strain>
        <tissue evidence="2">Leaf</tissue>
    </source>
</reference>
<evidence type="ECO:0000259" key="1">
    <source>
        <dbReference type="Pfam" id="PF20167"/>
    </source>
</evidence>
<comment type="caution">
    <text evidence="2">The sequence shown here is derived from an EMBL/GenBank/DDBJ whole genome shotgun (WGS) entry which is preliminary data.</text>
</comment>
<proteinExistence type="predicted"/>
<evidence type="ECO:0000313" key="3">
    <source>
        <dbReference type="Proteomes" id="UP000824120"/>
    </source>
</evidence>